<protein>
    <submittedName>
        <fullName evidence="3">Synaptonemal complex central element protein 2</fullName>
    </submittedName>
</protein>
<evidence type="ECO:0000256" key="2">
    <source>
        <dbReference type="SAM" id="MobiDB-lite"/>
    </source>
</evidence>
<evidence type="ECO:0000313" key="4">
    <source>
        <dbReference type="Proteomes" id="UP000735302"/>
    </source>
</evidence>
<organism evidence="3 4">
    <name type="scientific">Plakobranchus ocellatus</name>
    <dbReference type="NCBI Taxonomy" id="259542"/>
    <lineage>
        <taxon>Eukaryota</taxon>
        <taxon>Metazoa</taxon>
        <taxon>Spiralia</taxon>
        <taxon>Lophotrochozoa</taxon>
        <taxon>Mollusca</taxon>
        <taxon>Gastropoda</taxon>
        <taxon>Heterobranchia</taxon>
        <taxon>Euthyneura</taxon>
        <taxon>Panpulmonata</taxon>
        <taxon>Sacoglossa</taxon>
        <taxon>Placobranchoidea</taxon>
        <taxon>Plakobranchidae</taxon>
        <taxon>Plakobranchus</taxon>
    </lineage>
</organism>
<dbReference type="AlphaFoldDB" id="A0AAV3Z008"/>
<evidence type="ECO:0000313" key="3">
    <source>
        <dbReference type="EMBL" id="GFN88097.1"/>
    </source>
</evidence>
<feature type="compositionally biased region" description="Low complexity" evidence="2">
    <location>
        <begin position="27"/>
        <end position="36"/>
    </location>
</feature>
<dbReference type="PANTHER" id="PTHR28398">
    <property type="entry name" value="SYNAPTONEMAL COMPLEX CENTRAL ELEMENT PROTEIN 2"/>
    <property type="match status" value="1"/>
</dbReference>
<dbReference type="GO" id="GO:0007130">
    <property type="term" value="P:synaptonemal complex assembly"/>
    <property type="evidence" value="ECO:0007669"/>
    <property type="project" value="InterPro"/>
</dbReference>
<feature type="coiled-coil region" evidence="1">
    <location>
        <begin position="47"/>
        <end position="78"/>
    </location>
</feature>
<evidence type="ECO:0000256" key="1">
    <source>
        <dbReference type="SAM" id="Coils"/>
    </source>
</evidence>
<dbReference type="EMBL" id="BLXT01001830">
    <property type="protein sequence ID" value="GFN88097.1"/>
    <property type="molecule type" value="Genomic_DNA"/>
</dbReference>
<comment type="caution">
    <text evidence="3">The sequence shown here is derived from an EMBL/GenBank/DDBJ whole genome shotgun (WGS) entry which is preliminary data.</text>
</comment>
<feature type="region of interest" description="Disordered" evidence="2">
    <location>
        <begin position="1"/>
        <end position="37"/>
    </location>
</feature>
<dbReference type="PANTHER" id="PTHR28398:SF1">
    <property type="entry name" value="SYNAPTONEMAL COMPLEX CENTRAL ELEMENT PROTEIN 2"/>
    <property type="match status" value="1"/>
</dbReference>
<reference evidence="3 4" key="1">
    <citation type="journal article" date="2021" name="Elife">
        <title>Chloroplast acquisition without the gene transfer in kleptoplastic sea slugs, Plakobranchus ocellatus.</title>
        <authorList>
            <person name="Maeda T."/>
            <person name="Takahashi S."/>
            <person name="Yoshida T."/>
            <person name="Shimamura S."/>
            <person name="Takaki Y."/>
            <person name="Nagai Y."/>
            <person name="Toyoda A."/>
            <person name="Suzuki Y."/>
            <person name="Arimoto A."/>
            <person name="Ishii H."/>
            <person name="Satoh N."/>
            <person name="Nishiyama T."/>
            <person name="Hasebe M."/>
            <person name="Maruyama T."/>
            <person name="Minagawa J."/>
            <person name="Obokata J."/>
            <person name="Shigenobu S."/>
        </authorList>
    </citation>
    <scope>NUCLEOTIDE SEQUENCE [LARGE SCALE GENOMIC DNA]</scope>
</reference>
<dbReference type="InterPro" id="IPR034609">
    <property type="entry name" value="Syce2"/>
</dbReference>
<dbReference type="GO" id="GO:0000801">
    <property type="term" value="C:central element"/>
    <property type="evidence" value="ECO:0007669"/>
    <property type="project" value="InterPro"/>
</dbReference>
<gene>
    <name evidence="3" type="ORF">PoB_001460300</name>
</gene>
<keyword evidence="1" id="KW-0175">Coiled coil</keyword>
<accession>A0AAV3Z008</accession>
<feature type="compositionally biased region" description="Basic and acidic residues" evidence="2">
    <location>
        <begin position="15"/>
        <end position="26"/>
    </location>
</feature>
<name>A0AAV3Z008_9GAST</name>
<dbReference type="Proteomes" id="UP000735302">
    <property type="component" value="Unassembled WGS sequence"/>
</dbReference>
<sequence length="145" mass="16837">MDCEDNEIAQNEELSTDRSENEHFSKETNVVEGNNNEVKDEKYRMTMKDIEASMKQMINEINSKRENDLAILEEVKREIMAQAKRCCEVLEQHMANMHAAKGKEIDDKWENLVKVLDRIKESEAEIEKTKTSLSLLCKDSLDTEP</sequence>
<keyword evidence="4" id="KW-1185">Reference proteome</keyword>
<proteinExistence type="predicted"/>